<feature type="non-terminal residue" evidence="1">
    <location>
        <position position="260"/>
    </location>
</feature>
<dbReference type="SUPFAM" id="SSF88713">
    <property type="entry name" value="Glycoside hydrolase/deacetylase"/>
    <property type="match status" value="1"/>
</dbReference>
<protein>
    <recommendedName>
        <fullName evidence="2">NodB homology domain-containing protein</fullName>
    </recommendedName>
</protein>
<sequence>MRDFTHKAYEVYLNLVKKSGLKIITFNELLSFSVYPDNFFIIRHDVDRKPKNALIMANLEFELGIKSTYYFRSNSHVFKPEIISSINNLGHDIGYHYECLSDSKGEIENAIRDFEKKLIMFRTICDIKTVSMHGRPLSPYNNLSMWEANGTHKLIKDRFELLGEINIDIDYSSIAYLNDTGRNWSSTKNNIRDHVKSKTELSINSSDDVINYLKNPNHEKIVFQIHPERWTNSKILWTYQFIFDFMVNKIKGIANWKQKS</sequence>
<proteinExistence type="predicted"/>
<dbReference type="InterPro" id="IPR011330">
    <property type="entry name" value="Glyco_hydro/deAcase_b/a-brl"/>
</dbReference>
<dbReference type="EMBL" id="UINC01116541">
    <property type="protein sequence ID" value="SVC88354.1"/>
    <property type="molecule type" value="Genomic_DNA"/>
</dbReference>
<evidence type="ECO:0000313" key="1">
    <source>
        <dbReference type="EMBL" id="SVC88354.1"/>
    </source>
</evidence>
<organism evidence="1">
    <name type="scientific">marine metagenome</name>
    <dbReference type="NCBI Taxonomy" id="408172"/>
    <lineage>
        <taxon>unclassified sequences</taxon>
        <taxon>metagenomes</taxon>
        <taxon>ecological metagenomes</taxon>
    </lineage>
</organism>
<evidence type="ECO:0008006" key="2">
    <source>
        <dbReference type="Google" id="ProtNLM"/>
    </source>
</evidence>
<name>A0A382QS75_9ZZZZ</name>
<reference evidence="1" key="1">
    <citation type="submission" date="2018-05" db="EMBL/GenBank/DDBJ databases">
        <authorList>
            <person name="Lanie J.A."/>
            <person name="Ng W.-L."/>
            <person name="Kazmierczak K.M."/>
            <person name="Andrzejewski T.M."/>
            <person name="Davidsen T.M."/>
            <person name="Wayne K.J."/>
            <person name="Tettelin H."/>
            <person name="Glass J.I."/>
            <person name="Rusch D."/>
            <person name="Podicherti R."/>
            <person name="Tsui H.-C.T."/>
            <person name="Winkler M.E."/>
        </authorList>
    </citation>
    <scope>NUCLEOTIDE SEQUENCE</scope>
</reference>
<accession>A0A382QS75</accession>
<gene>
    <name evidence="1" type="ORF">METZ01_LOCUS341208</name>
</gene>
<dbReference type="AlphaFoldDB" id="A0A382QS75"/>
<dbReference type="GO" id="GO:0005975">
    <property type="term" value="P:carbohydrate metabolic process"/>
    <property type="evidence" value="ECO:0007669"/>
    <property type="project" value="InterPro"/>
</dbReference>